<evidence type="ECO:0000313" key="2">
    <source>
        <dbReference type="EMBL" id="QDU08655.1"/>
    </source>
</evidence>
<dbReference type="OrthoDB" id="9772633at2"/>
<dbReference type="EC" id="2.7.1.8" evidence="2"/>
<sequence>MTLQSKRLILGIDGGGSKTLASLAVFSSRNEFQVVGQGRAGASNLNAVGLKSATTELELAIERAFESAKVSPRCVSYLCMGMSGAGRIEEKEAWTSWNQENRIGDRIKIVTDAETVLAAGTPGGVGISLIAGTGSLAYGKSQIGDIARSGGWGYLLGDEGGGYRIAMTAINAILKAVDGRGSETALQGSFLQTLGLPDPQSLIGFVYRSENNRSEIAALSKLVFEASEAGDPVARAILDQAVDDLAQLVSAVVFRLNFSSGGYTLALTGGTLLHQESYRDSLLERLAQFNVEPMSVECVDDPSLGAIRIAAELLNGST</sequence>
<dbReference type="PANTHER" id="PTHR43190:SF3">
    <property type="entry name" value="N-ACETYL-D-GLUCOSAMINE KINASE"/>
    <property type="match status" value="1"/>
</dbReference>
<dbReference type="AlphaFoldDB" id="A0A517WTS0"/>
<dbReference type="PANTHER" id="PTHR43190">
    <property type="entry name" value="N-ACETYL-D-GLUCOSAMINE KINASE"/>
    <property type="match status" value="1"/>
</dbReference>
<evidence type="ECO:0000313" key="3">
    <source>
        <dbReference type="Proteomes" id="UP000318384"/>
    </source>
</evidence>
<keyword evidence="2" id="KW-0418">Kinase</keyword>
<dbReference type="Proteomes" id="UP000318384">
    <property type="component" value="Chromosome"/>
</dbReference>
<keyword evidence="3" id="KW-1185">Reference proteome</keyword>
<feature type="domain" description="ATPase BadF/BadG/BcrA/BcrD type" evidence="1">
    <location>
        <begin position="10"/>
        <end position="288"/>
    </location>
</feature>
<dbReference type="SUPFAM" id="SSF53067">
    <property type="entry name" value="Actin-like ATPase domain"/>
    <property type="match status" value="2"/>
</dbReference>
<name>A0A517WTS0_9PLAN</name>
<dbReference type="InterPro" id="IPR052519">
    <property type="entry name" value="Euk-type_GlcNAc_Kinase"/>
</dbReference>
<proteinExistence type="predicted"/>
<protein>
    <submittedName>
        <fullName evidence="2">Glucosamine kinase GspK</fullName>
        <ecNumber evidence="2">2.7.1.8</ecNumber>
    </submittedName>
</protein>
<dbReference type="Pfam" id="PF01869">
    <property type="entry name" value="BcrAD_BadFG"/>
    <property type="match status" value="1"/>
</dbReference>
<dbReference type="InterPro" id="IPR002731">
    <property type="entry name" value="ATPase_BadF"/>
</dbReference>
<dbReference type="EMBL" id="CP037422">
    <property type="protein sequence ID" value="QDU08655.1"/>
    <property type="molecule type" value="Genomic_DNA"/>
</dbReference>
<organism evidence="2 3">
    <name type="scientific">Gimesia aquarii</name>
    <dbReference type="NCBI Taxonomy" id="2527964"/>
    <lineage>
        <taxon>Bacteria</taxon>
        <taxon>Pseudomonadati</taxon>
        <taxon>Planctomycetota</taxon>
        <taxon>Planctomycetia</taxon>
        <taxon>Planctomycetales</taxon>
        <taxon>Planctomycetaceae</taxon>
        <taxon>Gimesia</taxon>
    </lineage>
</organism>
<reference evidence="2 3" key="1">
    <citation type="submission" date="2019-03" db="EMBL/GenBank/DDBJ databases">
        <title>Deep-cultivation of Planctomycetes and their phenomic and genomic characterization uncovers novel biology.</title>
        <authorList>
            <person name="Wiegand S."/>
            <person name="Jogler M."/>
            <person name="Boedeker C."/>
            <person name="Pinto D."/>
            <person name="Vollmers J."/>
            <person name="Rivas-Marin E."/>
            <person name="Kohn T."/>
            <person name="Peeters S.H."/>
            <person name="Heuer A."/>
            <person name="Rast P."/>
            <person name="Oberbeckmann S."/>
            <person name="Bunk B."/>
            <person name="Jeske O."/>
            <person name="Meyerdierks A."/>
            <person name="Storesund J.E."/>
            <person name="Kallscheuer N."/>
            <person name="Luecker S."/>
            <person name="Lage O.M."/>
            <person name="Pohl T."/>
            <person name="Merkel B.J."/>
            <person name="Hornburger P."/>
            <person name="Mueller R.-W."/>
            <person name="Bruemmer F."/>
            <person name="Labrenz M."/>
            <person name="Spormann A.M."/>
            <person name="Op den Camp H."/>
            <person name="Overmann J."/>
            <person name="Amann R."/>
            <person name="Jetten M.S.M."/>
            <person name="Mascher T."/>
            <person name="Medema M.H."/>
            <person name="Devos D.P."/>
            <person name="Kaster A.-K."/>
            <person name="Ovreas L."/>
            <person name="Rohde M."/>
            <person name="Galperin M.Y."/>
            <person name="Jogler C."/>
        </authorList>
    </citation>
    <scope>NUCLEOTIDE SEQUENCE [LARGE SCALE GENOMIC DNA]</scope>
    <source>
        <strain evidence="2 3">V202</strain>
    </source>
</reference>
<evidence type="ECO:0000259" key="1">
    <source>
        <dbReference type="Pfam" id="PF01869"/>
    </source>
</evidence>
<dbReference type="RefSeq" id="WP_145173683.1">
    <property type="nucleotide sequence ID" value="NZ_CP037422.1"/>
</dbReference>
<dbReference type="Gene3D" id="3.30.420.40">
    <property type="match status" value="2"/>
</dbReference>
<gene>
    <name evidence="2" type="primary">gspK</name>
    <name evidence="2" type="ORF">V202x_20240</name>
</gene>
<accession>A0A517WTS0</accession>
<keyword evidence="2" id="KW-0808">Transferase</keyword>
<dbReference type="InterPro" id="IPR043129">
    <property type="entry name" value="ATPase_NBD"/>
</dbReference>
<dbReference type="GO" id="GO:0047931">
    <property type="term" value="F:glucosamine kinase activity"/>
    <property type="evidence" value="ECO:0007669"/>
    <property type="project" value="UniProtKB-EC"/>
</dbReference>